<dbReference type="InterPro" id="IPR005064">
    <property type="entry name" value="BUG"/>
</dbReference>
<feature type="region of interest" description="Disordered" evidence="2">
    <location>
        <begin position="340"/>
        <end position="359"/>
    </location>
</feature>
<dbReference type="Proteomes" id="UP000271137">
    <property type="component" value="Unassembled WGS sequence"/>
</dbReference>
<dbReference type="Gene3D" id="1.10.1040.10">
    <property type="entry name" value="N-(1-d-carboxylethyl)-l-norvaline Dehydrogenase, domain 2"/>
    <property type="match status" value="1"/>
</dbReference>
<dbReference type="InterPro" id="IPR013328">
    <property type="entry name" value="6PGD_dom2"/>
</dbReference>
<dbReference type="Gene3D" id="3.40.190.150">
    <property type="entry name" value="Bordetella uptake gene, domain 1"/>
    <property type="match status" value="1"/>
</dbReference>
<protein>
    <recommendedName>
        <fullName evidence="3">Opine dehydrogenase domain-containing protein</fullName>
    </recommendedName>
</protein>
<dbReference type="InterPro" id="IPR003421">
    <property type="entry name" value="Opine_DH"/>
</dbReference>
<proteinExistence type="inferred from homology"/>
<keyword evidence="5" id="KW-1185">Reference proteome</keyword>
<gene>
    <name evidence="4" type="ORF">EJO66_14375</name>
</gene>
<dbReference type="SUPFAM" id="SSF48179">
    <property type="entry name" value="6-phosphogluconate dehydrogenase C-terminal domain-like"/>
    <property type="match status" value="1"/>
</dbReference>
<reference evidence="4 5" key="1">
    <citation type="submission" date="2018-12" db="EMBL/GenBank/DDBJ databases">
        <title>The genome sequences of strain 502.</title>
        <authorList>
            <person name="Gao J."/>
            <person name="Sun J."/>
        </authorList>
    </citation>
    <scope>NUCLEOTIDE SEQUENCE [LARGE SCALE GENOMIC DNA]</scope>
    <source>
        <strain evidence="4 5">502</strain>
    </source>
</reference>
<dbReference type="PANTHER" id="PTHR42928">
    <property type="entry name" value="TRICARBOXYLATE-BINDING PROTEIN"/>
    <property type="match status" value="1"/>
</dbReference>
<dbReference type="EMBL" id="RXFQ01000007">
    <property type="protein sequence ID" value="RSZ36441.1"/>
    <property type="molecule type" value="Genomic_DNA"/>
</dbReference>
<evidence type="ECO:0000256" key="1">
    <source>
        <dbReference type="ARBA" id="ARBA00006987"/>
    </source>
</evidence>
<evidence type="ECO:0000313" key="5">
    <source>
        <dbReference type="Proteomes" id="UP000271137"/>
    </source>
</evidence>
<evidence type="ECO:0000313" key="4">
    <source>
        <dbReference type="EMBL" id="RSZ36441.1"/>
    </source>
</evidence>
<organism evidence="4 5">
    <name type="scientific">Variovorax beijingensis</name>
    <dbReference type="NCBI Taxonomy" id="2496117"/>
    <lineage>
        <taxon>Bacteria</taxon>
        <taxon>Pseudomonadati</taxon>
        <taxon>Pseudomonadota</taxon>
        <taxon>Betaproteobacteria</taxon>
        <taxon>Burkholderiales</taxon>
        <taxon>Comamonadaceae</taxon>
        <taxon>Variovorax</taxon>
    </lineage>
</organism>
<dbReference type="InterPro" id="IPR042100">
    <property type="entry name" value="Bug_dom1"/>
</dbReference>
<name>A0ABY0A6M5_9BURK</name>
<dbReference type="InterPro" id="IPR008927">
    <property type="entry name" value="6-PGluconate_DH-like_C_sf"/>
</dbReference>
<sequence>MIVDNKAGAGGIVAADAIAKATDGATVLLATGGAIAIAPHLQSRLPYDPMHDLAPVALVGDTPMTIAVQAVGASALPNASTAQAIELCTALFGGGLFAQENTLASALANVNPQSHGPLAVFNWTRIEHAENWPQYHCLTPGVARAIEALDLERRAVAQAFGIELGPIEEHFSRSFGTASARLEDIAAELHAKRGGPPGPVRTDTRYVSEDMPYGLAFVEALGRIAGVPTPAYDAAAAAAGKTGSPRLSISRLAQAKSATEWTRSRISSSVSPTSLSIRTSSADTLPGSAPSRIENSTMAFSRGVVPAEAGSSNTWEITSLRLASCSKRWACTEAQYTQPLTRDSTVAPSSRSARGMPPGANMIALKAMERCSSISG</sequence>
<evidence type="ECO:0000259" key="3">
    <source>
        <dbReference type="Pfam" id="PF02317"/>
    </source>
</evidence>
<comment type="similarity">
    <text evidence="1">Belongs to the UPF0065 (bug) family.</text>
</comment>
<dbReference type="Pfam" id="PF03401">
    <property type="entry name" value="TctC"/>
    <property type="match status" value="1"/>
</dbReference>
<comment type="caution">
    <text evidence="4">The sequence shown here is derived from an EMBL/GenBank/DDBJ whole genome shotgun (WGS) entry which is preliminary data.</text>
</comment>
<evidence type="ECO:0000256" key="2">
    <source>
        <dbReference type="SAM" id="MobiDB-lite"/>
    </source>
</evidence>
<feature type="compositionally biased region" description="Polar residues" evidence="2">
    <location>
        <begin position="340"/>
        <end position="352"/>
    </location>
</feature>
<dbReference type="PANTHER" id="PTHR42928:SF5">
    <property type="entry name" value="BLR1237 PROTEIN"/>
    <property type="match status" value="1"/>
</dbReference>
<accession>A0ABY0A6M5</accession>
<dbReference type="Pfam" id="PF02317">
    <property type="entry name" value="Octopine_DH"/>
    <property type="match status" value="1"/>
</dbReference>
<feature type="domain" description="Opine dehydrogenase" evidence="3">
    <location>
        <begin position="99"/>
        <end position="238"/>
    </location>
</feature>